<name>A0A101HFY6_9BACT</name>
<dbReference type="SUPFAM" id="SSF82649">
    <property type="entry name" value="SufE/NifU"/>
    <property type="match status" value="1"/>
</dbReference>
<dbReference type="EMBL" id="LGGN01000304">
    <property type="protein sequence ID" value="KUK76101.1"/>
    <property type="molecule type" value="Genomic_DNA"/>
</dbReference>
<comment type="caution">
    <text evidence="3">The sequence shown here is derived from an EMBL/GenBank/DDBJ whole genome shotgun (WGS) entry which is preliminary data.</text>
</comment>
<accession>A0A101HFY6</accession>
<evidence type="ECO:0000259" key="2">
    <source>
        <dbReference type="Pfam" id="PF02657"/>
    </source>
</evidence>
<reference evidence="4" key="1">
    <citation type="journal article" date="2015" name="MBio">
        <title>Genome-Resolved Metagenomic Analysis Reveals Roles for Candidate Phyla and Other Microbial Community Members in Biogeochemical Transformations in Oil Reservoirs.</title>
        <authorList>
            <person name="Hu P."/>
            <person name="Tom L."/>
            <person name="Singh A."/>
            <person name="Thomas B.C."/>
            <person name="Baker B.J."/>
            <person name="Piceno Y.M."/>
            <person name="Andersen G.L."/>
            <person name="Banfield J.F."/>
        </authorList>
    </citation>
    <scope>NUCLEOTIDE SEQUENCE [LARGE SCALE GENOMIC DNA]</scope>
</reference>
<evidence type="ECO:0000313" key="3">
    <source>
        <dbReference type="EMBL" id="KUK76101.1"/>
    </source>
</evidence>
<dbReference type="Pfam" id="PF02657">
    <property type="entry name" value="SufE"/>
    <property type="match status" value="1"/>
</dbReference>
<sequence>MASIQEIQNNIIEDFSFLPEWDERYEYLIELGQKMDPLPEAHRSEANIVRGCQSTVWLHRECQGDKVYFKTDSESLIVKGLAALLMQVFSGQPAEQVLQADLTFFEETGLNKHLSSQRTNGLMAMIEEIQSFAAKCKNGEL</sequence>
<dbReference type="Gene3D" id="3.90.1010.10">
    <property type="match status" value="1"/>
</dbReference>
<dbReference type="PANTHER" id="PTHR43597:SF5">
    <property type="entry name" value="SUFE-LIKE PROTEIN 2, CHLOROPLASTIC"/>
    <property type="match status" value="1"/>
</dbReference>
<feature type="domain" description="Fe-S metabolism associated" evidence="2">
    <location>
        <begin position="12"/>
        <end position="131"/>
    </location>
</feature>
<organism evidence="3 4">
    <name type="scientific">Proteiniphilum acetatigenes</name>
    <dbReference type="NCBI Taxonomy" id="294710"/>
    <lineage>
        <taxon>Bacteria</taxon>
        <taxon>Pseudomonadati</taxon>
        <taxon>Bacteroidota</taxon>
        <taxon>Bacteroidia</taxon>
        <taxon>Bacteroidales</taxon>
        <taxon>Dysgonomonadaceae</taxon>
        <taxon>Proteiniphilum</taxon>
    </lineage>
</organism>
<evidence type="ECO:0000256" key="1">
    <source>
        <dbReference type="ARBA" id="ARBA00010282"/>
    </source>
</evidence>
<dbReference type="PANTHER" id="PTHR43597">
    <property type="entry name" value="SULFUR ACCEPTOR PROTEIN CSDE"/>
    <property type="match status" value="1"/>
</dbReference>
<dbReference type="AlphaFoldDB" id="A0A101HFY6"/>
<proteinExistence type="inferred from homology"/>
<dbReference type="Proteomes" id="UP000053860">
    <property type="component" value="Unassembled WGS sequence"/>
</dbReference>
<evidence type="ECO:0000313" key="4">
    <source>
        <dbReference type="Proteomes" id="UP000053860"/>
    </source>
</evidence>
<dbReference type="InterPro" id="IPR003808">
    <property type="entry name" value="Fe-S_metab-assoc_dom"/>
</dbReference>
<gene>
    <name evidence="3" type="ORF">XD92_1357</name>
</gene>
<comment type="similarity">
    <text evidence="1">Belongs to the SufE family.</text>
</comment>
<protein>
    <submittedName>
        <fullName evidence="3">Cysteine desulfuration protein SufE</fullName>
    </submittedName>
</protein>